<keyword evidence="2" id="KW-1133">Transmembrane helix</keyword>
<gene>
    <name evidence="3" type="ORF">Pan14r_53750</name>
</gene>
<name>A0A5C5XUV9_9PLAN</name>
<reference evidence="3 4" key="1">
    <citation type="submission" date="2019-02" db="EMBL/GenBank/DDBJ databases">
        <title>Deep-cultivation of Planctomycetes and their phenomic and genomic characterization uncovers novel biology.</title>
        <authorList>
            <person name="Wiegand S."/>
            <person name="Jogler M."/>
            <person name="Boedeker C."/>
            <person name="Pinto D."/>
            <person name="Vollmers J."/>
            <person name="Rivas-Marin E."/>
            <person name="Kohn T."/>
            <person name="Peeters S.H."/>
            <person name="Heuer A."/>
            <person name="Rast P."/>
            <person name="Oberbeckmann S."/>
            <person name="Bunk B."/>
            <person name="Jeske O."/>
            <person name="Meyerdierks A."/>
            <person name="Storesund J.E."/>
            <person name="Kallscheuer N."/>
            <person name="Luecker S."/>
            <person name="Lage O.M."/>
            <person name="Pohl T."/>
            <person name="Merkel B.J."/>
            <person name="Hornburger P."/>
            <person name="Mueller R.-W."/>
            <person name="Bruemmer F."/>
            <person name="Labrenz M."/>
            <person name="Spormann A.M."/>
            <person name="Op Den Camp H."/>
            <person name="Overmann J."/>
            <person name="Amann R."/>
            <person name="Jetten M.S.M."/>
            <person name="Mascher T."/>
            <person name="Medema M.H."/>
            <person name="Devos D.P."/>
            <person name="Kaster A.-K."/>
            <person name="Ovreas L."/>
            <person name="Rohde M."/>
            <person name="Galperin M.Y."/>
            <person name="Jogler C."/>
        </authorList>
    </citation>
    <scope>NUCLEOTIDE SEQUENCE [LARGE SCALE GENOMIC DNA]</scope>
    <source>
        <strain evidence="3 4">Pan14r</strain>
    </source>
</reference>
<dbReference type="OrthoDB" id="229095at2"/>
<evidence type="ECO:0000256" key="1">
    <source>
        <dbReference type="SAM" id="MobiDB-lite"/>
    </source>
</evidence>
<dbReference type="Proteomes" id="UP000317238">
    <property type="component" value="Unassembled WGS sequence"/>
</dbReference>
<keyword evidence="2" id="KW-0812">Transmembrane</keyword>
<feature type="transmembrane region" description="Helical" evidence="2">
    <location>
        <begin position="305"/>
        <end position="325"/>
    </location>
</feature>
<evidence type="ECO:0000313" key="3">
    <source>
        <dbReference type="EMBL" id="TWT65825.1"/>
    </source>
</evidence>
<evidence type="ECO:0008006" key="5">
    <source>
        <dbReference type="Google" id="ProtNLM"/>
    </source>
</evidence>
<feature type="region of interest" description="Disordered" evidence="1">
    <location>
        <begin position="329"/>
        <end position="383"/>
    </location>
</feature>
<dbReference type="Gene3D" id="1.10.510.10">
    <property type="entry name" value="Transferase(Phosphotransferase) domain 1"/>
    <property type="match status" value="1"/>
</dbReference>
<dbReference type="EMBL" id="SJPL01000002">
    <property type="protein sequence ID" value="TWT65825.1"/>
    <property type="molecule type" value="Genomic_DNA"/>
</dbReference>
<dbReference type="AlphaFoldDB" id="A0A5C5XUV9"/>
<organism evidence="3 4">
    <name type="scientific">Crateriforma conspicua</name>
    <dbReference type="NCBI Taxonomy" id="2527996"/>
    <lineage>
        <taxon>Bacteria</taxon>
        <taxon>Pseudomonadati</taxon>
        <taxon>Planctomycetota</taxon>
        <taxon>Planctomycetia</taxon>
        <taxon>Planctomycetales</taxon>
        <taxon>Planctomycetaceae</taxon>
        <taxon>Crateriforma</taxon>
    </lineage>
</organism>
<keyword evidence="2" id="KW-0472">Membrane</keyword>
<feature type="compositionally biased region" description="Low complexity" evidence="1">
    <location>
        <begin position="282"/>
        <end position="292"/>
    </location>
</feature>
<keyword evidence="4" id="KW-1185">Reference proteome</keyword>
<dbReference type="InterPro" id="IPR011009">
    <property type="entry name" value="Kinase-like_dom_sf"/>
</dbReference>
<feature type="region of interest" description="Disordered" evidence="1">
    <location>
        <begin position="213"/>
        <end position="301"/>
    </location>
</feature>
<proteinExistence type="predicted"/>
<sequence length="847" mass="92643">MPTDLTQYWTDNARLYALRSGSKDADAEPLVRQVPDGRVLADALDQPDRSFDRKTLLRLAHTVARGLQTVHRWNRPHGGITARRVWMTSDGRFALLVDVRPDDERSMPDHAVDIGSAAVDTAPAPTDALPPDLRDASASRDFLDLGRLIVRLRYPQAWPGLVDGRDVPEIAKAVRLDEQGDPLDRIVAHLLASNPDARFTSSDVLVRAIRAAAKTTSEGTSDAPPKPPKTVAPSPQLVPHTEATRISVPESPAVVDASRDAPEPTNRDPAAPAVVDLTEAVTPTPRRSPTSSNRRRGRSRRRSPIPILLGMLAIPLLCLCIVLVWQSSQPDPGDRSAARPRVSPDFVPPVINRSTARSGNDSDATPGNEGADSELFAPPQPTETAFRLDGLPPGPGMLIHLRPSDWMADQDGQAVIKALSPELSGAMDELAERTGRAAEEIASLTISLHPGDSGRPEMTWAVDLATPVNRQNWVEQLGLSLSMTATGKKIYSGDDPDSDAYFIPEHDDVSMLSRFTVGSVPMVSEVAEIDGLAISLPRNLQSVWQHCDQTQSLSVVLTPNFLFTDARQWVRRVAPSGLTELARWMVPSVSGVAVTIDLRGDDVYWVTRWSPAGGTNEATLLSQVRRRMDQLPATAEDFLIRSQPEVSWKALAIRLPRMWDFVLRHTRFGLDDRQAVAGGYFPKHTLDQIVLANLLALRTPDSMPAVDPASPPAESLSLSELLQRPMSIAFDQESLESAIDVIREEFARDLPPGTDAPAIEIKGNDLRLMGITQNQQIRDFQIDRLPLADVLTQLVLSANPDRTATGPTDPKQTLIWIATSDSQKILITTRESAGNYQRVPDQTFGDL</sequence>
<feature type="compositionally biased region" description="Polar residues" evidence="1">
    <location>
        <begin position="352"/>
        <end position="365"/>
    </location>
</feature>
<comment type="caution">
    <text evidence="3">The sequence shown here is derived from an EMBL/GenBank/DDBJ whole genome shotgun (WGS) entry which is preliminary data.</text>
</comment>
<protein>
    <recommendedName>
        <fullName evidence="5">Protein kinase domain-containing protein</fullName>
    </recommendedName>
</protein>
<evidence type="ECO:0000313" key="4">
    <source>
        <dbReference type="Proteomes" id="UP000317238"/>
    </source>
</evidence>
<dbReference type="SUPFAM" id="SSF56112">
    <property type="entry name" value="Protein kinase-like (PK-like)"/>
    <property type="match status" value="1"/>
</dbReference>
<accession>A0A5C5XUV9</accession>
<feature type="compositionally biased region" description="Basic and acidic residues" evidence="1">
    <location>
        <begin position="257"/>
        <end position="266"/>
    </location>
</feature>
<evidence type="ECO:0000256" key="2">
    <source>
        <dbReference type="SAM" id="Phobius"/>
    </source>
</evidence>
<dbReference type="RefSeq" id="WP_146441025.1">
    <property type="nucleotide sequence ID" value="NZ_SJPL01000002.1"/>
</dbReference>